<organism evidence="12 13">
    <name type="scientific">Oleoguttula mirabilis</name>
    <dbReference type="NCBI Taxonomy" id="1507867"/>
    <lineage>
        <taxon>Eukaryota</taxon>
        <taxon>Fungi</taxon>
        <taxon>Dikarya</taxon>
        <taxon>Ascomycota</taxon>
        <taxon>Pezizomycotina</taxon>
        <taxon>Dothideomycetes</taxon>
        <taxon>Dothideomycetidae</taxon>
        <taxon>Mycosphaerellales</taxon>
        <taxon>Teratosphaeriaceae</taxon>
        <taxon>Oleoguttula</taxon>
    </lineage>
</organism>
<dbReference type="Gene3D" id="4.10.60.10">
    <property type="entry name" value="Zinc finger, CCHC-type"/>
    <property type="match status" value="2"/>
</dbReference>
<dbReference type="PANTHER" id="PTHR46543">
    <property type="entry name" value="ZINC FINGER CCHC DOMAIN-CONTAINING PROTEIN 7"/>
    <property type="match status" value="1"/>
</dbReference>
<evidence type="ECO:0000259" key="10">
    <source>
        <dbReference type="PROSITE" id="PS50102"/>
    </source>
</evidence>
<dbReference type="GO" id="GO:0071039">
    <property type="term" value="P:nuclear polyadenylation-dependent CUT catabolic process"/>
    <property type="evidence" value="ECO:0007669"/>
    <property type="project" value="TreeGrafter"/>
</dbReference>
<feature type="compositionally biased region" description="Polar residues" evidence="9">
    <location>
        <begin position="589"/>
        <end position="602"/>
    </location>
</feature>
<feature type="region of interest" description="Disordered" evidence="9">
    <location>
        <begin position="1"/>
        <end position="109"/>
    </location>
</feature>
<dbReference type="SUPFAM" id="SSF57756">
    <property type="entry name" value="Retrovirus zinc finger-like domains"/>
    <property type="match status" value="1"/>
</dbReference>
<feature type="domain" description="CCHC-type" evidence="11">
    <location>
        <begin position="696"/>
        <end position="711"/>
    </location>
</feature>
<keyword evidence="2" id="KW-0479">Metal-binding</keyword>
<dbReference type="Pfam" id="PF00098">
    <property type="entry name" value="zf-CCHC"/>
    <property type="match status" value="1"/>
</dbReference>
<feature type="compositionally biased region" description="Basic and acidic residues" evidence="9">
    <location>
        <begin position="35"/>
        <end position="44"/>
    </location>
</feature>
<comment type="caution">
    <text evidence="12">The sequence shown here is derived from an EMBL/GenBank/DDBJ whole genome shotgun (WGS) entry which is preliminary data.</text>
</comment>
<proteinExistence type="predicted"/>
<dbReference type="GO" id="GO:0071036">
    <property type="term" value="P:nuclear polyadenylation-dependent snoRNA catabolic process"/>
    <property type="evidence" value="ECO:0007669"/>
    <property type="project" value="TreeGrafter"/>
</dbReference>
<dbReference type="Proteomes" id="UP001324427">
    <property type="component" value="Unassembled WGS sequence"/>
</dbReference>
<feature type="domain" description="RRM" evidence="10">
    <location>
        <begin position="506"/>
        <end position="583"/>
    </location>
</feature>
<keyword evidence="8" id="KW-0694">RNA-binding</keyword>
<evidence type="ECO:0000259" key="11">
    <source>
        <dbReference type="PROSITE" id="PS50158"/>
    </source>
</evidence>
<feature type="compositionally biased region" description="Basic and acidic residues" evidence="9">
    <location>
        <begin position="346"/>
        <end position="355"/>
    </location>
</feature>
<dbReference type="EMBL" id="JAVFHQ010000052">
    <property type="protein sequence ID" value="KAK4541470.1"/>
    <property type="molecule type" value="Genomic_DNA"/>
</dbReference>
<dbReference type="Gene3D" id="3.30.70.330">
    <property type="match status" value="1"/>
</dbReference>
<feature type="domain" description="CCHC-type" evidence="11">
    <location>
        <begin position="802"/>
        <end position="816"/>
    </location>
</feature>
<dbReference type="PROSITE" id="PS50158">
    <property type="entry name" value="ZF_CCHC"/>
    <property type="match status" value="2"/>
</dbReference>
<dbReference type="InterPro" id="IPR000504">
    <property type="entry name" value="RRM_dom"/>
</dbReference>
<feature type="compositionally biased region" description="Basic and acidic residues" evidence="9">
    <location>
        <begin position="1"/>
        <end position="10"/>
    </location>
</feature>
<feature type="region of interest" description="Disordered" evidence="9">
    <location>
        <begin position="584"/>
        <end position="605"/>
    </location>
</feature>
<dbReference type="PANTHER" id="PTHR46543:SF1">
    <property type="entry name" value="ZINC FINGER CCHC DOMAIN-CONTAINING PROTEIN 7"/>
    <property type="match status" value="1"/>
</dbReference>
<dbReference type="Pfam" id="PF00076">
    <property type="entry name" value="RRM_1"/>
    <property type="match status" value="1"/>
</dbReference>
<dbReference type="SUPFAM" id="SSF54928">
    <property type="entry name" value="RNA-binding domain, RBD"/>
    <property type="match status" value="1"/>
</dbReference>
<evidence type="ECO:0000256" key="4">
    <source>
        <dbReference type="ARBA" id="ARBA00022771"/>
    </source>
</evidence>
<dbReference type="GO" id="GO:0008270">
    <property type="term" value="F:zinc ion binding"/>
    <property type="evidence" value="ECO:0007669"/>
    <property type="project" value="UniProtKB-KW"/>
</dbReference>
<dbReference type="GO" id="GO:0071031">
    <property type="term" value="P:nuclear mRNA surveillance of mRNA 3'-end processing"/>
    <property type="evidence" value="ECO:0007669"/>
    <property type="project" value="TreeGrafter"/>
</dbReference>
<dbReference type="InterPro" id="IPR012677">
    <property type="entry name" value="Nucleotide-bd_a/b_plait_sf"/>
</dbReference>
<comment type="subcellular location">
    <subcellularLocation>
        <location evidence="1">Nucleus</location>
    </subcellularLocation>
</comment>
<keyword evidence="3" id="KW-0677">Repeat</keyword>
<keyword evidence="6" id="KW-0539">Nucleus</keyword>
<feature type="region of interest" description="Disordered" evidence="9">
    <location>
        <begin position="620"/>
        <end position="643"/>
    </location>
</feature>
<evidence type="ECO:0000256" key="1">
    <source>
        <dbReference type="ARBA" id="ARBA00004123"/>
    </source>
</evidence>
<dbReference type="GO" id="GO:0071037">
    <property type="term" value="P:nuclear polyadenylation-dependent snRNA catabolic process"/>
    <property type="evidence" value="ECO:0007669"/>
    <property type="project" value="TreeGrafter"/>
</dbReference>
<reference evidence="12 13" key="1">
    <citation type="submission" date="2021-11" db="EMBL/GenBank/DDBJ databases">
        <title>Black yeast isolated from Biological Soil Crust.</title>
        <authorList>
            <person name="Kurbessoian T."/>
        </authorList>
    </citation>
    <scope>NUCLEOTIDE SEQUENCE [LARGE SCALE GENOMIC DNA]</scope>
    <source>
        <strain evidence="12 13">CCFEE 5522</strain>
    </source>
</reference>
<keyword evidence="5" id="KW-0862">Zinc</keyword>
<dbReference type="SMART" id="SM00343">
    <property type="entry name" value="ZnF_C2HC"/>
    <property type="match status" value="5"/>
</dbReference>
<dbReference type="GO" id="GO:0071038">
    <property type="term" value="P:TRAMP-dependent tRNA surveillance pathway"/>
    <property type="evidence" value="ECO:0007669"/>
    <property type="project" value="TreeGrafter"/>
</dbReference>
<name>A0AAV9J9N2_9PEZI</name>
<evidence type="ECO:0000313" key="12">
    <source>
        <dbReference type="EMBL" id="KAK4541470.1"/>
    </source>
</evidence>
<evidence type="ECO:0000256" key="5">
    <source>
        <dbReference type="ARBA" id="ARBA00022833"/>
    </source>
</evidence>
<dbReference type="SMART" id="SM00360">
    <property type="entry name" value="RRM"/>
    <property type="match status" value="1"/>
</dbReference>
<dbReference type="GO" id="GO:0031499">
    <property type="term" value="C:TRAMP complex"/>
    <property type="evidence" value="ECO:0007669"/>
    <property type="project" value="TreeGrafter"/>
</dbReference>
<sequence length="880" mass="95736">MAHSPLEEASRTLAVGRKRKSPTELWAAYEGPPDYVDKRQRLEQNDDYVPLDDDEDDDDDDEDDRFGEGGSISRRESKESGEISTSASGSRRSSDQSGRDALDLPIQQNRKASVVKARVTPIEDEPEIAAARRPVGCPKKLSDIQDKAFRNHIKRRTLAEPTASIEELVEACSAPLQQLRKRALLQVRDWQLEPNVPIFPGSALATVRSTGDANTAAPLIAKELSQRQFSREMTWDDVPADKHPKLAEAAKSLLDSGTRGNILEALVFFVGNGQFSKQARKCLDQYARTAPSNAARWPPIGSTGAPSNGNEGANRPALAAEQIGTRRSSKDSEQGKGRYNLRPARRPSEDGEVVKDDDGLASEAILGTRNAVKAAQDHDANKQARKMAKKLAKSKDKTKPNVAGTVEELEALYADPAKFSRKMKLSEVPGLELQKFVKAVRGGSDALAGATIESTLLSMARMTKPEKRQKLACRYLKKFAKRYYTPVDEDKPIKSSASSNAYVGYTQLFVSNLADETTDEQLKAFFQGHNILFATIKMDAPRESSLGHGLVTFATAGGAQRAIDQLHGKMLLGRTISLRIERGDAKNAATPQTQSGATSCGDHSSEQYDDLVMLDQEDERSEMNVSGDGSDEDEASVGEAPDASINDYGGLARAAASADGNASAPATYVRLLEISEEDQQLQYRYFAISDPVAYVRCLSCGIEGHMEDDCPAHTCEHCGALDQHFSAACPAYSKCSRCRRRGHDARTCTNRSVESGAVAGDVCDVCGDVGHVEEECSGLWRTYKAEEANTVKVPAQEMQTACYNCGADDHWGDDCPGLPAFLRRKLGNNKTWSARHANRFVNVDMAEDIHSGNGDYGSYGGGGGGGAQAYQLAQFDDMRD</sequence>
<dbReference type="PROSITE" id="PS50102">
    <property type="entry name" value="RRM"/>
    <property type="match status" value="1"/>
</dbReference>
<evidence type="ECO:0000256" key="7">
    <source>
        <dbReference type="PROSITE-ProRule" id="PRU00047"/>
    </source>
</evidence>
<dbReference type="GO" id="GO:0003723">
    <property type="term" value="F:RNA binding"/>
    <property type="evidence" value="ECO:0007669"/>
    <property type="project" value="UniProtKB-UniRule"/>
</dbReference>
<dbReference type="AlphaFoldDB" id="A0AAV9J9N2"/>
<keyword evidence="4 7" id="KW-0863">Zinc-finger</keyword>
<evidence type="ECO:0000256" key="2">
    <source>
        <dbReference type="ARBA" id="ARBA00022723"/>
    </source>
</evidence>
<dbReference type="InterPro" id="IPR001878">
    <property type="entry name" value="Znf_CCHC"/>
</dbReference>
<dbReference type="InterPro" id="IPR036875">
    <property type="entry name" value="Znf_CCHC_sf"/>
</dbReference>
<dbReference type="GO" id="GO:0071035">
    <property type="term" value="P:nuclear polyadenylation-dependent rRNA catabolic process"/>
    <property type="evidence" value="ECO:0007669"/>
    <property type="project" value="TreeGrafter"/>
</dbReference>
<evidence type="ECO:0000256" key="8">
    <source>
        <dbReference type="PROSITE-ProRule" id="PRU00176"/>
    </source>
</evidence>
<feature type="region of interest" description="Disordered" evidence="9">
    <location>
        <begin position="290"/>
        <end position="355"/>
    </location>
</feature>
<keyword evidence="13" id="KW-1185">Reference proteome</keyword>
<dbReference type="InterPro" id="IPR035979">
    <property type="entry name" value="RBD_domain_sf"/>
</dbReference>
<gene>
    <name evidence="12" type="ORF">LTR36_007916</name>
</gene>
<evidence type="ECO:0000256" key="6">
    <source>
        <dbReference type="ARBA" id="ARBA00023242"/>
    </source>
</evidence>
<protein>
    <submittedName>
        <fullName evidence="12">Uncharacterized protein</fullName>
    </submittedName>
</protein>
<feature type="compositionally biased region" description="Basic and acidic residues" evidence="9">
    <location>
        <begin position="92"/>
        <end position="102"/>
    </location>
</feature>
<feature type="compositionally biased region" description="Acidic residues" evidence="9">
    <location>
        <begin position="45"/>
        <end position="65"/>
    </location>
</feature>
<evidence type="ECO:0000313" key="13">
    <source>
        <dbReference type="Proteomes" id="UP001324427"/>
    </source>
</evidence>
<accession>A0AAV9J9N2</accession>
<dbReference type="CDD" id="cd00590">
    <property type="entry name" value="RRM_SF"/>
    <property type="match status" value="1"/>
</dbReference>
<evidence type="ECO:0000256" key="3">
    <source>
        <dbReference type="ARBA" id="ARBA00022737"/>
    </source>
</evidence>
<dbReference type="InterPro" id="IPR051644">
    <property type="entry name" value="TRAMP_AT-DNA-binding"/>
</dbReference>
<evidence type="ECO:0000256" key="9">
    <source>
        <dbReference type="SAM" id="MobiDB-lite"/>
    </source>
</evidence>